<name>A0A4Q5N3Q0_9MICO</name>
<dbReference type="OrthoDB" id="4823950at2"/>
<dbReference type="Proteomes" id="UP000293764">
    <property type="component" value="Unassembled WGS sequence"/>
</dbReference>
<dbReference type="AlphaFoldDB" id="A0A4Q5N3Q0"/>
<evidence type="ECO:0000313" key="1">
    <source>
        <dbReference type="EMBL" id="RYV52869.1"/>
    </source>
</evidence>
<comment type="caution">
    <text evidence="1">The sequence shown here is derived from an EMBL/GenBank/DDBJ whole genome shotgun (WGS) entry which is preliminary data.</text>
</comment>
<dbReference type="RefSeq" id="WP_130100859.1">
    <property type="nucleotide sequence ID" value="NZ_SDWW01000002.1"/>
</dbReference>
<organism evidence="1 2">
    <name type="scientific">Pengzhenrongella frigida</name>
    <dbReference type="NCBI Taxonomy" id="1259133"/>
    <lineage>
        <taxon>Bacteria</taxon>
        <taxon>Bacillati</taxon>
        <taxon>Actinomycetota</taxon>
        <taxon>Actinomycetes</taxon>
        <taxon>Micrococcales</taxon>
        <taxon>Pengzhenrongella</taxon>
    </lineage>
</organism>
<accession>A0A4Q5N3Q0</accession>
<gene>
    <name evidence="1" type="ORF">EUA98_01350</name>
</gene>
<sequence>MRYAKKSTWIGGTVFLALVIAVAAWFLAISPTFTTAADSRATTVSTEQQNSLLVQQLTGLKADFEKLPEYKAELATLRTQIPVDAGLAVYLRELNAIAETHSVTITALTPSPPLAFTPVAPLAAVVAGPTDGTETDPAVDAVVAAPTASSGLVQSPYAMTVVGSRANALAFLADLQKGTPRLFLVTALTGTGQKVGAASGGRPATVDGDVELVITGTAYVLPDLLAVK</sequence>
<keyword evidence="2" id="KW-1185">Reference proteome</keyword>
<dbReference type="EMBL" id="SDWW01000002">
    <property type="protein sequence ID" value="RYV52869.1"/>
    <property type="molecule type" value="Genomic_DNA"/>
</dbReference>
<evidence type="ECO:0000313" key="2">
    <source>
        <dbReference type="Proteomes" id="UP000293764"/>
    </source>
</evidence>
<protein>
    <submittedName>
        <fullName evidence="1">Uncharacterized protein</fullName>
    </submittedName>
</protein>
<proteinExistence type="predicted"/>
<reference evidence="1 2" key="1">
    <citation type="submission" date="2019-01" db="EMBL/GenBank/DDBJ databases">
        <title>Novel species of Cellulomonas.</title>
        <authorList>
            <person name="Liu Q."/>
            <person name="Xin Y.-H."/>
        </authorList>
    </citation>
    <scope>NUCLEOTIDE SEQUENCE [LARGE SCALE GENOMIC DNA]</scope>
    <source>
        <strain evidence="1 2">HLT2-17</strain>
    </source>
</reference>